<dbReference type="InterPro" id="IPR015421">
    <property type="entry name" value="PyrdxlP-dep_Trfase_major"/>
</dbReference>
<dbReference type="Gene3D" id="3.90.1150.10">
    <property type="entry name" value="Aspartate Aminotransferase, domain 1"/>
    <property type="match status" value="1"/>
</dbReference>
<dbReference type="Proteomes" id="UP000636960">
    <property type="component" value="Unassembled WGS sequence"/>
</dbReference>
<evidence type="ECO:0000313" key="2">
    <source>
        <dbReference type="EMBL" id="GIE99260.1"/>
    </source>
</evidence>
<accession>A0A919N075</accession>
<dbReference type="InterPro" id="IPR015422">
    <property type="entry name" value="PyrdxlP-dep_Trfase_small"/>
</dbReference>
<comment type="caution">
    <text evidence="2">The sequence shown here is derived from an EMBL/GenBank/DDBJ whole genome shotgun (WGS) entry which is preliminary data.</text>
</comment>
<dbReference type="EMBL" id="BOMV01000071">
    <property type="protein sequence ID" value="GIE99260.1"/>
    <property type="molecule type" value="Genomic_DNA"/>
</dbReference>
<dbReference type="SUPFAM" id="SSF53383">
    <property type="entry name" value="PLP-dependent transferases"/>
    <property type="match status" value="1"/>
</dbReference>
<dbReference type="GO" id="GO:0030170">
    <property type="term" value="F:pyridoxal phosphate binding"/>
    <property type="evidence" value="ECO:0007669"/>
    <property type="project" value="InterPro"/>
</dbReference>
<dbReference type="CDD" id="cd00609">
    <property type="entry name" value="AAT_like"/>
    <property type="match status" value="1"/>
</dbReference>
<dbReference type="Gene3D" id="3.40.640.10">
    <property type="entry name" value="Type I PLP-dependent aspartate aminotransferase-like (Major domain)"/>
    <property type="match status" value="1"/>
</dbReference>
<name>A0A919N075_9ACTN</name>
<keyword evidence="3" id="KW-1185">Reference proteome</keyword>
<dbReference type="PANTHER" id="PTHR42858">
    <property type="entry name" value="AMINOTRANSFERASE"/>
    <property type="match status" value="1"/>
</dbReference>
<gene>
    <name evidence="2" type="ORF">Ari01nite_67250</name>
</gene>
<evidence type="ECO:0000313" key="3">
    <source>
        <dbReference type="Proteomes" id="UP000636960"/>
    </source>
</evidence>
<proteinExistence type="predicted"/>
<protein>
    <submittedName>
        <fullName evidence="2">Aminotransferase class I/II</fullName>
    </submittedName>
</protein>
<keyword evidence="2" id="KW-0808">Transferase</keyword>
<keyword evidence="2" id="KW-0032">Aminotransferase</keyword>
<dbReference type="AlphaFoldDB" id="A0A919N075"/>
<dbReference type="GO" id="GO:0047536">
    <property type="term" value="F:2-aminoadipate transaminase activity"/>
    <property type="evidence" value="ECO:0007669"/>
    <property type="project" value="TreeGrafter"/>
</dbReference>
<dbReference type="PANTHER" id="PTHR42858:SF1">
    <property type="entry name" value="LD15494P"/>
    <property type="match status" value="1"/>
</dbReference>
<reference evidence="2" key="1">
    <citation type="submission" date="2021-01" db="EMBL/GenBank/DDBJ databases">
        <title>Whole genome shotgun sequence of Actinoplanes rishiriensis NBRC 108556.</title>
        <authorList>
            <person name="Komaki H."/>
            <person name="Tamura T."/>
        </authorList>
    </citation>
    <scope>NUCLEOTIDE SEQUENCE</scope>
    <source>
        <strain evidence="2">NBRC 108556</strain>
    </source>
</reference>
<organism evidence="2 3">
    <name type="scientific">Paractinoplanes rishiriensis</name>
    <dbReference type="NCBI Taxonomy" id="1050105"/>
    <lineage>
        <taxon>Bacteria</taxon>
        <taxon>Bacillati</taxon>
        <taxon>Actinomycetota</taxon>
        <taxon>Actinomycetes</taxon>
        <taxon>Micromonosporales</taxon>
        <taxon>Micromonosporaceae</taxon>
        <taxon>Paractinoplanes</taxon>
    </lineage>
</organism>
<dbReference type="Pfam" id="PF00155">
    <property type="entry name" value="Aminotran_1_2"/>
    <property type="match status" value="1"/>
</dbReference>
<feature type="domain" description="Aminotransferase class I/classII large" evidence="1">
    <location>
        <begin position="16"/>
        <end position="362"/>
    </location>
</feature>
<dbReference type="InterPro" id="IPR015424">
    <property type="entry name" value="PyrdxlP-dep_Trfase"/>
</dbReference>
<evidence type="ECO:0000259" key="1">
    <source>
        <dbReference type="Pfam" id="PF00155"/>
    </source>
</evidence>
<sequence>MIQPPVIQFERRPGILDLGWGHPRPGLLPVEEWAAAGAEAARTFGWQQLTYGHATGPAPLVDWLCAHLADGTRFAQTFVTGGASHALALVASLLAGPGDVILVDSPTYHLAFRILADTGATLRRMPGSPAELAGLVRTIGRRVPFLYLVPTFGNPTGRSLDDARRRELIEVARREGLLLVEDDTYRELVYEGTAPPSLWELSGGSGVVRLGSFAKTVAPGLRLGWVNAAPDLIGRLAGLGYVDSGGGVNHATAVTMASFGTSGVYDRHVARLRDAYRLQRDALVAAVRAHLPVEVPQGGWFLWVRLPGSFSGTRLLPPAEKAGVSFVPGTRFCVDDGDGDDHVRLSFSHLPPADLTEAATRLGQLIATLPGHE</sequence>
<dbReference type="InterPro" id="IPR004839">
    <property type="entry name" value="Aminotransferase_I/II_large"/>
</dbReference>